<proteinExistence type="predicted"/>
<dbReference type="Proteomes" id="UP000005237">
    <property type="component" value="Unassembled WGS sequence"/>
</dbReference>
<feature type="compositionally biased region" description="Basic residues" evidence="1">
    <location>
        <begin position="27"/>
        <end position="45"/>
    </location>
</feature>
<feature type="region of interest" description="Disordered" evidence="1">
    <location>
        <begin position="27"/>
        <end position="66"/>
    </location>
</feature>
<dbReference type="AlphaFoldDB" id="A0A8R1ENN7"/>
<dbReference type="EnsemblMetazoa" id="CJA37349a.1">
    <property type="protein sequence ID" value="CJA37349a.1"/>
    <property type="gene ID" value="WBGene00213196"/>
</dbReference>
<protein>
    <submittedName>
        <fullName evidence="2">Uncharacterized protein</fullName>
    </submittedName>
</protein>
<name>A0A8R1ENN7_CAEJA</name>
<reference evidence="3" key="1">
    <citation type="submission" date="2010-08" db="EMBL/GenBank/DDBJ databases">
        <authorList>
            <consortium name="Caenorhabditis japonica Sequencing Consortium"/>
            <person name="Wilson R.K."/>
        </authorList>
    </citation>
    <scope>NUCLEOTIDE SEQUENCE [LARGE SCALE GENOMIC DNA]</scope>
    <source>
        <strain evidence="3">DF5081</strain>
    </source>
</reference>
<organism evidence="2 3">
    <name type="scientific">Caenorhabditis japonica</name>
    <dbReference type="NCBI Taxonomy" id="281687"/>
    <lineage>
        <taxon>Eukaryota</taxon>
        <taxon>Metazoa</taxon>
        <taxon>Ecdysozoa</taxon>
        <taxon>Nematoda</taxon>
        <taxon>Chromadorea</taxon>
        <taxon>Rhabditida</taxon>
        <taxon>Rhabditina</taxon>
        <taxon>Rhabditomorpha</taxon>
        <taxon>Rhabditoidea</taxon>
        <taxon>Rhabditidae</taxon>
        <taxon>Peloderinae</taxon>
        <taxon>Caenorhabditis</taxon>
    </lineage>
</organism>
<evidence type="ECO:0000256" key="1">
    <source>
        <dbReference type="SAM" id="MobiDB-lite"/>
    </source>
</evidence>
<accession>A0A8R1ENN7</accession>
<reference evidence="2" key="2">
    <citation type="submission" date="2022-06" db="UniProtKB">
        <authorList>
            <consortium name="EnsemblMetazoa"/>
        </authorList>
    </citation>
    <scope>IDENTIFICATION</scope>
    <source>
        <strain evidence="2">DF5081</strain>
    </source>
</reference>
<sequence>MEAVLTEKKKMMNSAVDHLLLLHRTFRSNRHREKMSKVVKAKQKKQMQISKHSQHKKLETEDHTCR</sequence>
<evidence type="ECO:0000313" key="3">
    <source>
        <dbReference type="Proteomes" id="UP000005237"/>
    </source>
</evidence>
<keyword evidence="3" id="KW-1185">Reference proteome</keyword>
<evidence type="ECO:0000313" key="2">
    <source>
        <dbReference type="EnsemblMetazoa" id="CJA37349a.1"/>
    </source>
</evidence>
<feature type="compositionally biased region" description="Basic and acidic residues" evidence="1">
    <location>
        <begin position="56"/>
        <end position="66"/>
    </location>
</feature>